<dbReference type="Proteomes" id="UP000198741">
    <property type="component" value="Chromosome I"/>
</dbReference>
<dbReference type="AlphaFoldDB" id="A0A1H0IK27"/>
<dbReference type="EMBL" id="LT629710">
    <property type="protein sequence ID" value="SDO31401.1"/>
    <property type="molecule type" value="Genomic_DNA"/>
</dbReference>
<evidence type="ECO:0008006" key="6">
    <source>
        <dbReference type="Google" id="ProtNLM"/>
    </source>
</evidence>
<feature type="compositionally biased region" description="Low complexity" evidence="2">
    <location>
        <begin position="31"/>
        <end position="59"/>
    </location>
</feature>
<evidence type="ECO:0000256" key="3">
    <source>
        <dbReference type="SAM" id="SignalP"/>
    </source>
</evidence>
<dbReference type="STRING" id="1090615.SAMN04515671_0527"/>
<evidence type="ECO:0000256" key="2">
    <source>
        <dbReference type="SAM" id="MobiDB-lite"/>
    </source>
</evidence>
<evidence type="ECO:0000256" key="1">
    <source>
        <dbReference type="ARBA" id="ARBA00022729"/>
    </source>
</evidence>
<protein>
    <recommendedName>
        <fullName evidence="6">DUF4352 domain-containing protein</fullName>
    </recommendedName>
</protein>
<feature type="compositionally biased region" description="Low complexity" evidence="2">
    <location>
        <begin position="92"/>
        <end position="112"/>
    </location>
</feature>
<evidence type="ECO:0000313" key="5">
    <source>
        <dbReference type="Proteomes" id="UP000198741"/>
    </source>
</evidence>
<keyword evidence="5" id="KW-1185">Reference proteome</keyword>
<sequence length="265" mass="25336">MNRSAVRLTRRIGALVGALIIGAAACTSAQTQSGAAGSPSGSNAAAASSASVGTSGTESPAAPAGSTSSVAPIPPAVAVRTSSSGPGSKTVPAAPSARPGGGSAATTSRPKPATTPVPPPTAGNIDQTVASVPVTTAKAVPLTRSANFGGKVSASIVGVNGITAEARGPGEIAGPAVAVTVEIENKSARSIDLSRVTVNVTNSKGNPASPLSGPPTAPFSGTLKPGGQSQGTYVFSVGAGQRSPIGISVSYSTDAPVLMFVGNAS</sequence>
<dbReference type="PROSITE" id="PS51257">
    <property type="entry name" value="PROKAR_LIPOPROTEIN"/>
    <property type="match status" value="1"/>
</dbReference>
<dbReference type="InterPro" id="IPR029050">
    <property type="entry name" value="Immunoprotect_excell_Ig-like"/>
</dbReference>
<feature type="region of interest" description="Disordered" evidence="2">
    <location>
        <begin position="204"/>
        <end position="225"/>
    </location>
</feature>
<keyword evidence="1 3" id="KW-0732">Signal</keyword>
<organism evidence="4 5">
    <name type="scientific">Nakamurella panacisegetis</name>
    <dbReference type="NCBI Taxonomy" id="1090615"/>
    <lineage>
        <taxon>Bacteria</taxon>
        <taxon>Bacillati</taxon>
        <taxon>Actinomycetota</taxon>
        <taxon>Actinomycetes</taxon>
        <taxon>Nakamurellales</taxon>
        <taxon>Nakamurellaceae</taxon>
        <taxon>Nakamurella</taxon>
    </lineage>
</organism>
<feature type="signal peptide" evidence="3">
    <location>
        <begin position="1"/>
        <end position="29"/>
    </location>
</feature>
<name>A0A1H0IK27_9ACTN</name>
<feature type="chain" id="PRO_5038675318" description="DUF4352 domain-containing protein" evidence="3">
    <location>
        <begin position="30"/>
        <end position="265"/>
    </location>
</feature>
<dbReference type="OrthoDB" id="3831250at2"/>
<evidence type="ECO:0000313" key="4">
    <source>
        <dbReference type="EMBL" id="SDO31401.1"/>
    </source>
</evidence>
<proteinExistence type="predicted"/>
<dbReference type="RefSeq" id="WP_090474472.1">
    <property type="nucleotide sequence ID" value="NZ_LT629710.1"/>
</dbReference>
<gene>
    <name evidence="4" type="ORF">SAMN04515671_0527</name>
</gene>
<reference evidence="4 5" key="1">
    <citation type="submission" date="2016-10" db="EMBL/GenBank/DDBJ databases">
        <authorList>
            <person name="de Groot N.N."/>
        </authorList>
    </citation>
    <scope>NUCLEOTIDE SEQUENCE [LARGE SCALE GENOMIC DNA]</scope>
    <source>
        <strain evidence="5">P4-7,KCTC 19426,CECT 7604</strain>
    </source>
</reference>
<feature type="region of interest" description="Disordered" evidence="2">
    <location>
        <begin position="31"/>
        <end position="129"/>
    </location>
</feature>
<accession>A0A1H0IK27</accession>
<dbReference type="Gene3D" id="2.60.40.1240">
    <property type="match status" value="1"/>
</dbReference>